<dbReference type="OrthoDB" id="202470at2759"/>
<evidence type="ECO:0000259" key="1">
    <source>
        <dbReference type="Pfam" id="PF01370"/>
    </source>
</evidence>
<dbReference type="AlphaFoldDB" id="A0A2T2N511"/>
<organism evidence="2 3">
    <name type="scientific">Corynespora cassiicola Philippines</name>
    <dbReference type="NCBI Taxonomy" id="1448308"/>
    <lineage>
        <taxon>Eukaryota</taxon>
        <taxon>Fungi</taxon>
        <taxon>Dikarya</taxon>
        <taxon>Ascomycota</taxon>
        <taxon>Pezizomycotina</taxon>
        <taxon>Dothideomycetes</taxon>
        <taxon>Pleosporomycetidae</taxon>
        <taxon>Pleosporales</taxon>
        <taxon>Corynesporascaceae</taxon>
        <taxon>Corynespora</taxon>
    </lineage>
</organism>
<sequence>MTSQNAPGKRIVFTGGSGVAGRGVIAKLLEYGHRILNVDVTPLDNPNVHTLKADLTDGAQAFNALSCHFQISEPFLEPIQTPDAVIHFAGIPQPMRIPDNEVFRINTMGSYNVIEAACKLGIKKIILASSITTYGVTYAEGDIDYPSFPLTEDTPTHPMDVYATSKLCMERVADSFARRFPGVDIYCLRIGAVIEPENFNTKFLAYIQQPEKWKPHAWSYTDARDLGNMCHLALNKNGLGFQVFNAVNNEITNEEEESSEAFLRKVCPNTPFTRKMGKREAPVSNEKIRNMLGFEEEHSWKIIKW</sequence>
<accession>A0A2T2N511</accession>
<dbReference type="CDD" id="cd08946">
    <property type="entry name" value="SDR_e"/>
    <property type="match status" value="1"/>
</dbReference>
<name>A0A2T2N511_CORCC</name>
<dbReference type="Proteomes" id="UP000240883">
    <property type="component" value="Unassembled WGS sequence"/>
</dbReference>
<protein>
    <submittedName>
        <fullName evidence="2">NAD-dependent epimerase/dehydratase-like protein</fullName>
    </submittedName>
</protein>
<evidence type="ECO:0000313" key="3">
    <source>
        <dbReference type="Proteomes" id="UP000240883"/>
    </source>
</evidence>
<keyword evidence="3" id="KW-1185">Reference proteome</keyword>
<proteinExistence type="predicted"/>
<dbReference type="EMBL" id="KZ678148">
    <property type="protein sequence ID" value="PSN60521.1"/>
    <property type="molecule type" value="Genomic_DNA"/>
</dbReference>
<dbReference type="Gene3D" id="3.40.50.720">
    <property type="entry name" value="NAD(P)-binding Rossmann-like Domain"/>
    <property type="match status" value="1"/>
</dbReference>
<feature type="domain" description="NAD-dependent epimerase/dehydratase" evidence="1">
    <location>
        <begin position="11"/>
        <end position="237"/>
    </location>
</feature>
<dbReference type="STRING" id="1448308.A0A2T2N511"/>
<dbReference type="InterPro" id="IPR001509">
    <property type="entry name" value="Epimerase_deHydtase"/>
</dbReference>
<dbReference type="PANTHER" id="PTHR43103:SF6">
    <property type="entry name" value="PUTATIVE-RELATED"/>
    <property type="match status" value="1"/>
</dbReference>
<dbReference type="PANTHER" id="PTHR43103">
    <property type="entry name" value="NUCLEOSIDE-DIPHOSPHATE-SUGAR EPIMERASE"/>
    <property type="match status" value="1"/>
</dbReference>
<dbReference type="SUPFAM" id="SSF51735">
    <property type="entry name" value="NAD(P)-binding Rossmann-fold domains"/>
    <property type="match status" value="1"/>
</dbReference>
<gene>
    <name evidence="2" type="ORF">BS50DRAFT_604526</name>
</gene>
<evidence type="ECO:0000313" key="2">
    <source>
        <dbReference type="EMBL" id="PSN60521.1"/>
    </source>
</evidence>
<dbReference type="Pfam" id="PF01370">
    <property type="entry name" value="Epimerase"/>
    <property type="match status" value="1"/>
</dbReference>
<dbReference type="InterPro" id="IPR036291">
    <property type="entry name" value="NAD(P)-bd_dom_sf"/>
</dbReference>
<reference evidence="2 3" key="1">
    <citation type="journal article" date="2018" name="Front. Microbiol.">
        <title>Genome-Wide Analysis of Corynespora cassiicola Leaf Fall Disease Putative Effectors.</title>
        <authorList>
            <person name="Lopez D."/>
            <person name="Ribeiro S."/>
            <person name="Label P."/>
            <person name="Fumanal B."/>
            <person name="Venisse J.S."/>
            <person name="Kohler A."/>
            <person name="de Oliveira R.R."/>
            <person name="Labutti K."/>
            <person name="Lipzen A."/>
            <person name="Lail K."/>
            <person name="Bauer D."/>
            <person name="Ohm R.A."/>
            <person name="Barry K.W."/>
            <person name="Spatafora J."/>
            <person name="Grigoriev I.V."/>
            <person name="Martin F.M."/>
            <person name="Pujade-Renaud V."/>
        </authorList>
    </citation>
    <scope>NUCLEOTIDE SEQUENCE [LARGE SCALE GENOMIC DNA]</scope>
    <source>
        <strain evidence="2 3">Philippines</strain>
    </source>
</reference>